<accession>A0A6A5ZN11</accession>
<name>A0A6A5ZN11_9PLEO</name>
<organism evidence="3 4">
    <name type="scientific">Lophiotrema nucula</name>
    <dbReference type="NCBI Taxonomy" id="690887"/>
    <lineage>
        <taxon>Eukaryota</taxon>
        <taxon>Fungi</taxon>
        <taxon>Dikarya</taxon>
        <taxon>Ascomycota</taxon>
        <taxon>Pezizomycotina</taxon>
        <taxon>Dothideomycetes</taxon>
        <taxon>Pleosporomycetidae</taxon>
        <taxon>Pleosporales</taxon>
        <taxon>Lophiotremataceae</taxon>
        <taxon>Lophiotrema</taxon>
    </lineage>
</organism>
<evidence type="ECO:0000256" key="2">
    <source>
        <dbReference type="SAM" id="MobiDB-lite"/>
    </source>
</evidence>
<protein>
    <submittedName>
        <fullName evidence="3">Uncharacterized protein</fullName>
    </submittedName>
</protein>
<feature type="compositionally biased region" description="Polar residues" evidence="2">
    <location>
        <begin position="82"/>
        <end position="95"/>
    </location>
</feature>
<reference evidence="3" key="1">
    <citation type="journal article" date="2020" name="Stud. Mycol.">
        <title>101 Dothideomycetes genomes: a test case for predicting lifestyles and emergence of pathogens.</title>
        <authorList>
            <person name="Haridas S."/>
            <person name="Albert R."/>
            <person name="Binder M."/>
            <person name="Bloem J."/>
            <person name="Labutti K."/>
            <person name="Salamov A."/>
            <person name="Andreopoulos B."/>
            <person name="Baker S."/>
            <person name="Barry K."/>
            <person name="Bills G."/>
            <person name="Bluhm B."/>
            <person name="Cannon C."/>
            <person name="Castanera R."/>
            <person name="Culley D."/>
            <person name="Daum C."/>
            <person name="Ezra D."/>
            <person name="Gonzalez J."/>
            <person name="Henrissat B."/>
            <person name="Kuo A."/>
            <person name="Liang C."/>
            <person name="Lipzen A."/>
            <person name="Lutzoni F."/>
            <person name="Magnuson J."/>
            <person name="Mondo S."/>
            <person name="Nolan M."/>
            <person name="Ohm R."/>
            <person name="Pangilinan J."/>
            <person name="Park H.-J."/>
            <person name="Ramirez L."/>
            <person name="Alfaro M."/>
            <person name="Sun H."/>
            <person name="Tritt A."/>
            <person name="Yoshinaga Y."/>
            <person name="Zwiers L.-H."/>
            <person name="Turgeon B."/>
            <person name="Goodwin S."/>
            <person name="Spatafora J."/>
            <person name="Crous P."/>
            <person name="Grigoriev I."/>
        </authorList>
    </citation>
    <scope>NUCLEOTIDE SEQUENCE</scope>
    <source>
        <strain evidence="3">CBS 627.86</strain>
    </source>
</reference>
<keyword evidence="1" id="KW-0175">Coiled coil</keyword>
<sequence>MQLPLGNLLRMITYRGTDYSRWSCTSIYLAAQSSPTLTVELHLSSQALQRLLPKDSPAATAQATISGTESMMSVPGNPESLAESNKLSPKPQNSPVALVENPSHTIAALVPPLKRPTTSVTAPPSKRKYTRSSKRPISALLPLPPELKSRFSDYTQTVYKGKAELEKQAADLKDKDSQIKIMTDKVNDLEAEKTVLEEKKATLEQEKKNWTKEKQKLKCEGIISRLRVKSLETTIRSYADALDAVKPIVVEEMKKWEIEKGESDDRARVLAETEFKRYFCSQDEKTGLAGASDETNKGDE</sequence>
<dbReference type="AlphaFoldDB" id="A0A6A5ZN11"/>
<feature type="region of interest" description="Disordered" evidence="2">
    <location>
        <begin position="66"/>
        <end position="96"/>
    </location>
</feature>
<proteinExistence type="predicted"/>
<feature type="coiled-coil region" evidence="1">
    <location>
        <begin position="172"/>
        <end position="220"/>
    </location>
</feature>
<evidence type="ECO:0000256" key="1">
    <source>
        <dbReference type="SAM" id="Coils"/>
    </source>
</evidence>
<keyword evidence="4" id="KW-1185">Reference proteome</keyword>
<evidence type="ECO:0000313" key="4">
    <source>
        <dbReference type="Proteomes" id="UP000799770"/>
    </source>
</evidence>
<gene>
    <name evidence="3" type="ORF">BDV96DRAFT_673997</name>
</gene>
<feature type="region of interest" description="Disordered" evidence="2">
    <location>
        <begin position="114"/>
        <end position="134"/>
    </location>
</feature>
<evidence type="ECO:0000313" key="3">
    <source>
        <dbReference type="EMBL" id="KAF2119858.1"/>
    </source>
</evidence>
<dbReference type="Proteomes" id="UP000799770">
    <property type="component" value="Unassembled WGS sequence"/>
</dbReference>
<feature type="compositionally biased region" description="Basic residues" evidence="2">
    <location>
        <begin position="125"/>
        <end position="134"/>
    </location>
</feature>
<dbReference type="EMBL" id="ML977314">
    <property type="protein sequence ID" value="KAF2119858.1"/>
    <property type="molecule type" value="Genomic_DNA"/>
</dbReference>